<dbReference type="Proteomes" id="UP000000739">
    <property type="component" value="Chromosome"/>
</dbReference>
<dbReference type="Gene3D" id="3.40.1000.10">
    <property type="entry name" value="Mog1/PsbP, alpha/beta/alpha sandwich"/>
    <property type="match status" value="1"/>
</dbReference>
<evidence type="ECO:0008006" key="4">
    <source>
        <dbReference type="Google" id="ProtNLM"/>
    </source>
</evidence>
<feature type="signal peptide" evidence="1">
    <location>
        <begin position="1"/>
        <end position="19"/>
    </location>
</feature>
<name>B8FND7_DESAL</name>
<evidence type="ECO:0000256" key="1">
    <source>
        <dbReference type="SAM" id="SignalP"/>
    </source>
</evidence>
<sequence length="305" mass="33631">MKYTLTLLLSLLLVATGFAEIVPGTGVDINPPANYIPSDRVTGFMNMETGASIVVMSLPGPYDECMKGGVMDPEEMRAKGVVIISQTPAVVDGNRATLISAKQFVNSVLYKKWILVTDRSSSTIFLMATYPADSPEREGVILKNVLLKAVFTKPSAPLENLKFSVTAHEPFEIVEFTGQNVGLLPRGKFPIEDCNTPFMVAGLSLTLKYDVSDRKAFVEKRIKNVASVKDVSIQSTKSIKIGELSGYVTMAIGKDEDTRTPMTIYQVILFDEDGYCMIMGLTPEAKRKEYLPTFQKIAESFRLKE</sequence>
<keyword evidence="1" id="KW-0732">Signal</keyword>
<dbReference type="eggNOG" id="ENOG502ZSG5">
    <property type="taxonomic scope" value="Bacteria"/>
</dbReference>
<gene>
    <name evidence="2" type="ordered locus">Dalk_4427</name>
</gene>
<dbReference type="EMBL" id="CP001322">
    <property type="protein sequence ID" value="ACL06106.1"/>
    <property type="molecule type" value="Genomic_DNA"/>
</dbReference>
<dbReference type="RefSeq" id="WP_015949152.1">
    <property type="nucleotide sequence ID" value="NC_011768.1"/>
</dbReference>
<dbReference type="HOGENOM" id="CLU_810437_0_0_7"/>
<evidence type="ECO:0000313" key="3">
    <source>
        <dbReference type="Proteomes" id="UP000000739"/>
    </source>
</evidence>
<dbReference type="AlphaFoldDB" id="B8FND7"/>
<keyword evidence="3" id="KW-1185">Reference proteome</keyword>
<evidence type="ECO:0000313" key="2">
    <source>
        <dbReference type="EMBL" id="ACL06106.1"/>
    </source>
</evidence>
<reference evidence="2 3" key="1">
    <citation type="journal article" date="2012" name="Environ. Microbiol.">
        <title>The genome sequence of Desulfatibacillum alkenivorans AK-01: a blueprint for anaerobic alkane oxidation.</title>
        <authorList>
            <person name="Callaghan A.V."/>
            <person name="Morris B.E."/>
            <person name="Pereira I.A."/>
            <person name="McInerney M.J."/>
            <person name="Austin R.N."/>
            <person name="Groves J.T."/>
            <person name="Kukor J.J."/>
            <person name="Suflita J.M."/>
            <person name="Young L.Y."/>
            <person name="Zylstra G.J."/>
            <person name="Wawrik B."/>
        </authorList>
    </citation>
    <scope>NUCLEOTIDE SEQUENCE [LARGE SCALE GENOMIC DNA]</scope>
    <source>
        <strain evidence="2 3">AK-01</strain>
    </source>
</reference>
<protein>
    <recommendedName>
        <fullName evidence="4">PsbP C-terminal domain-containing protein</fullName>
    </recommendedName>
</protein>
<feature type="chain" id="PRO_5002869592" description="PsbP C-terminal domain-containing protein" evidence="1">
    <location>
        <begin position="20"/>
        <end position="305"/>
    </location>
</feature>
<dbReference type="KEGG" id="dal:Dalk_4427"/>
<organism evidence="2 3">
    <name type="scientific">Desulfatibacillum aliphaticivorans</name>
    <dbReference type="NCBI Taxonomy" id="218208"/>
    <lineage>
        <taxon>Bacteria</taxon>
        <taxon>Pseudomonadati</taxon>
        <taxon>Thermodesulfobacteriota</taxon>
        <taxon>Desulfobacteria</taxon>
        <taxon>Desulfobacterales</taxon>
        <taxon>Desulfatibacillaceae</taxon>
        <taxon>Desulfatibacillum</taxon>
    </lineage>
</organism>
<accession>B8FND7</accession>
<proteinExistence type="predicted"/>